<name>A0A5A7SQZ6_CUCMM</name>
<evidence type="ECO:0000313" key="2">
    <source>
        <dbReference type="EMBL" id="TYK22001.1"/>
    </source>
</evidence>
<dbReference type="Proteomes" id="UP000321393">
    <property type="component" value="Unassembled WGS sequence"/>
</dbReference>
<dbReference type="AlphaFoldDB" id="A0A5A7SQZ6"/>
<reference evidence="3 4" key="1">
    <citation type="submission" date="2019-08" db="EMBL/GenBank/DDBJ databases">
        <title>Draft genome sequences of two oriental melons (Cucumis melo L. var makuwa).</title>
        <authorList>
            <person name="Kwon S.-Y."/>
        </authorList>
    </citation>
    <scope>NUCLEOTIDE SEQUENCE [LARGE SCALE GENOMIC DNA]</scope>
    <source>
        <strain evidence="4">cv. Chang Bougi</strain>
        <strain evidence="3">cv. SW 3</strain>
        <tissue evidence="1">Leaf</tissue>
    </source>
</reference>
<dbReference type="EMBL" id="SSTE01020983">
    <property type="protein sequence ID" value="KAA0032968.1"/>
    <property type="molecule type" value="Genomic_DNA"/>
</dbReference>
<dbReference type="Proteomes" id="UP000321947">
    <property type="component" value="Unassembled WGS sequence"/>
</dbReference>
<evidence type="ECO:0000313" key="4">
    <source>
        <dbReference type="Proteomes" id="UP000321947"/>
    </source>
</evidence>
<protein>
    <submittedName>
        <fullName evidence="1">Uncharacterized protein</fullName>
    </submittedName>
</protein>
<evidence type="ECO:0000313" key="1">
    <source>
        <dbReference type="EMBL" id="KAA0032968.1"/>
    </source>
</evidence>
<organism evidence="1 3">
    <name type="scientific">Cucumis melo var. makuwa</name>
    <name type="common">Oriental melon</name>
    <dbReference type="NCBI Taxonomy" id="1194695"/>
    <lineage>
        <taxon>Eukaryota</taxon>
        <taxon>Viridiplantae</taxon>
        <taxon>Streptophyta</taxon>
        <taxon>Embryophyta</taxon>
        <taxon>Tracheophyta</taxon>
        <taxon>Spermatophyta</taxon>
        <taxon>Magnoliopsida</taxon>
        <taxon>eudicotyledons</taxon>
        <taxon>Gunneridae</taxon>
        <taxon>Pentapetalae</taxon>
        <taxon>rosids</taxon>
        <taxon>fabids</taxon>
        <taxon>Cucurbitales</taxon>
        <taxon>Cucurbitaceae</taxon>
        <taxon>Benincaseae</taxon>
        <taxon>Cucumis</taxon>
    </lineage>
</organism>
<comment type="caution">
    <text evidence="1">The sequence shown here is derived from an EMBL/GenBank/DDBJ whole genome shotgun (WGS) entry which is preliminary data.</text>
</comment>
<accession>A0A5A7SQZ6</accession>
<dbReference type="OrthoDB" id="997674at2759"/>
<evidence type="ECO:0000313" key="3">
    <source>
        <dbReference type="Proteomes" id="UP000321393"/>
    </source>
</evidence>
<gene>
    <name evidence="2" type="ORF">E5676_scaffold482G00360</name>
    <name evidence="1" type="ORF">E6C27_scaffold269G00500</name>
</gene>
<dbReference type="EMBL" id="SSTD01005249">
    <property type="protein sequence ID" value="TYK22001.1"/>
    <property type="molecule type" value="Genomic_DNA"/>
</dbReference>
<proteinExistence type="predicted"/>
<sequence length="91" mass="10713">MKECIKELDYFKKTMLKLFSNLSNDFRAPIETIKAEIIEMKMQVNLTMQAMRKQTPNQAYSVSSKFKIPEPKAFNGNCDAKELENFIFYME</sequence>